<gene>
    <name evidence="1" type="ORF">OnM2_042084</name>
</gene>
<feature type="non-terminal residue" evidence="1">
    <location>
        <position position="44"/>
    </location>
</feature>
<reference evidence="1 2" key="1">
    <citation type="journal article" date="2018" name="BMC Genomics">
        <title>Comparative genome analyses reveal sequence features reflecting distinct modes of host-adaptation between dicot and monocot powdery mildew.</title>
        <authorList>
            <person name="Wu Y."/>
            <person name="Ma X."/>
            <person name="Pan Z."/>
            <person name="Kale S.D."/>
            <person name="Song Y."/>
            <person name="King H."/>
            <person name="Zhang Q."/>
            <person name="Presley C."/>
            <person name="Deng X."/>
            <person name="Wei C.I."/>
            <person name="Xiao S."/>
        </authorList>
    </citation>
    <scope>NUCLEOTIDE SEQUENCE [LARGE SCALE GENOMIC DNA]</scope>
    <source>
        <strain evidence="1">UMSG2</strain>
    </source>
</reference>
<organism evidence="1 2">
    <name type="scientific">Erysiphe neolycopersici</name>
    <dbReference type="NCBI Taxonomy" id="212602"/>
    <lineage>
        <taxon>Eukaryota</taxon>
        <taxon>Fungi</taxon>
        <taxon>Dikarya</taxon>
        <taxon>Ascomycota</taxon>
        <taxon>Pezizomycotina</taxon>
        <taxon>Leotiomycetes</taxon>
        <taxon>Erysiphales</taxon>
        <taxon>Erysiphaceae</taxon>
        <taxon>Erysiphe</taxon>
    </lineage>
</organism>
<dbReference type="AlphaFoldDB" id="A0A420HVI5"/>
<dbReference type="EMBL" id="MCFK01004212">
    <property type="protein sequence ID" value="RKF61454.1"/>
    <property type="molecule type" value="Genomic_DNA"/>
</dbReference>
<evidence type="ECO:0000313" key="2">
    <source>
        <dbReference type="Proteomes" id="UP000286134"/>
    </source>
</evidence>
<protein>
    <submittedName>
        <fullName evidence="1">Uncharacterized protein</fullName>
    </submittedName>
</protein>
<dbReference type="Proteomes" id="UP000286134">
    <property type="component" value="Unassembled WGS sequence"/>
</dbReference>
<evidence type="ECO:0000313" key="1">
    <source>
        <dbReference type="EMBL" id="RKF61454.1"/>
    </source>
</evidence>
<accession>A0A420HVI5</accession>
<name>A0A420HVI5_9PEZI</name>
<proteinExistence type="predicted"/>
<keyword evidence="2" id="KW-1185">Reference proteome</keyword>
<comment type="caution">
    <text evidence="1">The sequence shown here is derived from an EMBL/GenBank/DDBJ whole genome shotgun (WGS) entry which is preliminary data.</text>
</comment>
<sequence>TIIALISKVVDCSQGGSVRGVQGLVRGVKLYVANEEGTWLSGEF</sequence>
<feature type="non-terminal residue" evidence="1">
    <location>
        <position position="1"/>
    </location>
</feature>